<evidence type="ECO:0000256" key="3">
    <source>
        <dbReference type="ARBA" id="ARBA00004496"/>
    </source>
</evidence>
<evidence type="ECO:0000256" key="12">
    <source>
        <dbReference type="ARBA" id="ARBA00022801"/>
    </source>
</evidence>
<sequence length="270" mass="31050">MDRVSQHISNVCTNGDNMLESEIPDFGYSEEDFVLSVQTWHEFSKSPKQSELNIERVMKRRAPEVIESINQPFSSEKFNFTKIKPEEILMNFCPLDNSIKNCTQSDDVKQTMRGRHQIVINNSPFTFGHCLLLPDVAQCIPQPVDQLVGECYQLIDMPSKGFVFQLFGNTVDNLARAVFSVADYFQLNDIAHNVFITRGTLFGEDKDSANTTVRVYLWPRKHYIVPERFSDLTEAEIVSEVKQAMLPEDKYKQICDDIKLIIQSQQHVNC</sequence>
<evidence type="ECO:0000259" key="13">
    <source>
        <dbReference type="Pfam" id="PF26216"/>
    </source>
</evidence>
<comment type="function">
    <text evidence="2">Specific and highly efficient GDP-D-glucose phosphorylase regulating the levels of GDP-D-glucose in cells.</text>
</comment>
<dbReference type="Pfam" id="PF26217">
    <property type="entry name" value="GDPGP1_N"/>
    <property type="match status" value="1"/>
</dbReference>
<evidence type="ECO:0000256" key="5">
    <source>
        <dbReference type="ARBA" id="ARBA00012507"/>
    </source>
</evidence>
<dbReference type="GO" id="GO:0000166">
    <property type="term" value="F:nucleotide binding"/>
    <property type="evidence" value="ECO:0007669"/>
    <property type="project" value="UniProtKB-KW"/>
</dbReference>
<keyword evidence="9" id="KW-0808">Transferase</keyword>
<dbReference type="GO" id="GO:0080048">
    <property type="term" value="F:GDP-D-glucose phosphorylase activity"/>
    <property type="evidence" value="ECO:0007669"/>
    <property type="project" value="UniProtKB-EC"/>
</dbReference>
<dbReference type="AlphaFoldDB" id="A0AAD9J462"/>
<feature type="domain" description="GDPGP1-like N-terminal" evidence="14">
    <location>
        <begin position="51"/>
        <end position="147"/>
    </location>
</feature>
<proteinExistence type="inferred from homology"/>
<evidence type="ECO:0000256" key="8">
    <source>
        <dbReference type="ARBA" id="ARBA00022658"/>
    </source>
</evidence>
<organism evidence="15 16">
    <name type="scientific">Paralvinella palmiformis</name>
    <dbReference type="NCBI Taxonomy" id="53620"/>
    <lineage>
        <taxon>Eukaryota</taxon>
        <taxon>Metazoa</taxon>
        <taxon>Spiralia</taxon>
        <taxon>Lophotrochozoa</taxon>
        <taxon>Annelida</taxon>
        <taxon>Polychaeta</taxon>
        <taxon>Sedentaria</taxon>
        <taxon>Canalipalpata</taxon>
        <taxon>Terebellida</taxon>
        <taxon>Terebelliformia</taxon>
        <taxon>Alvinellidae</taxon>
        <taxon>Paralvinella</taxon>
    </lineage>
</organism>
<comment type="similarity">
    <text evidence="4">Belongs to the GDPGP1 family.</text>
</comment>
<dbReference type="InterPro" id="IPR058865">
    <property type="entry name" value="GDPGP1_C"/>
</dbReference>
<comment type="caution">
    <text evidence="15">The sequence shown here is derived from an EMBL/GenBank/DDBJ whole genome shotgun (WGS) entry which is preliminary data.</text>
</comment>
<dbReference type="Pfam" id="PF26216">
    <property type="entry name" value="GDPGP1_C"/>
    <property type="match status" value="1"/>
</dbReference>
<evidence type="ECO:0000256" key="9">
    <source>
        <dbReference type="ARBA" id="ARBA00022679"/>
    </source>
</evidence>
<dbReference type="EMBL" id="JAODUP010000635">
    <property type="protein sequence ID" value="KAK2146059.1"/>
    <property type="molecule type" value="Genomic_DNA"/>
</dbReference>
<dbReference type="GO" id="GO:0005737">
    <property type="term" value="C:cytoplasm"/>
    <property type="evidence" value="ECO:0007669"/>
    <property type="project" value="UniProtKB-SubCell"/>
</dbReference>
<evidence type="ECO:0000256" key="11">
    <source>
        <dbReference type="ARBA" id="ARBA00022741"/>
    </source>
</evidence>
<evidence type="ECO:0000313" key="16">
    <source>
        <dbReference type="Proteomes" id="UP001208570"/>
    </source>
</evidence>
<keyword evidence="8" id="KW-0344">Guanine-nucleotide releasing factor</keyword>
<evidence type="ECO:0000256" key="1">
    <source>
        <dbReference type="ARBA" id="ARBA00000063"/>
    </source>
</evidence>
<comment type="catalytic activity">
    <reaction evidence="1">
        <text>GDP-alpha-D-glucose + phosphate = alpha-D-glucose 1-phosphate + GDP + H(+)</text>
        <dbReference type="Rhea" id="RHEA:30387"/>
        <dbReference type="ChEBI" id="CHEBI:15378"/>
        <dbReference type="ChEBI" id="CHEBI:43474"/>
        <dbReference type="ChEBI" id="CHEBI:58189"/>
        <dbReference type="ChEBI" id="CHEBI:58601"/>
        <dbReference type="ChEBI" id="CHEBI:62230"/>
        <dbReference type="EC" id="2.7.7.78"/>
    </reaction>
</comment>
<evidence type="ECO:0000256" key="4">
    <source>
        <dbReference type="ARBA" id="ARBA00006451"/>
    </source>
</evidence>
<dbReference type="GO" id="GO:0016787">
    <property type="term" value="F:hydrolase activity"/>
    <property type="evidence" value="ECO:0007669"/>
    <property type="project" value="UniProtKB-KW"/>
</dbReference>
<evidence type="ECO:0000259" key="14">
    <source>
        <dbReference type="Pfam" id="PF26217"/>
    </source>
</evidence>
<protein>
    <recommendedName>
        <fullName evidence="6">GDP-D-glucose phosphorylase 1</fullName>
        <ecNumber evidence="5">2.7.7.78</ecNumber>
    </recommendedName>
</protein>
<accession>A0AAD9J462</accession>
<keyword evidence="16" id="KW-1185">Reference proteome</keyword>
<evidence type="ECO:0000256" key="2">
    <source>
        <dbReference type="ARBA" id="ARBA00003049"/>
    </source>
</evidence>
<reference evidence="15" key="1">
    <citation type="journal article" date="2023" name="Mol. Biol. Evol.">
        <title>Third-Generation Sequencing Reveals the Adaptive Role of the Epigenome in Three Deep-Sea Polychaetes.</title>
        <authorList>
            <person name="Perez M."/>
            <person name="Aroh O."/>
            <person name="Sun Y."/>
            <person name="Lan Y."/>
            <person name="Juniper S.K."/>
            <person name="Young C.R."/>
            <person name="Angers B."/>
            <person name="Qian P.Y."/>
        </authorList>
    </citation>
    <scope>NUCLEOTIDE SEQUENCE</scope>
    <source>
        <strain evidence="15">P08H-3</strain>
    </source>
</reference>
<name>A0AAD9J462_9ANNE</name>
<evidence type="ECO:0000256" key="7">
    <source>
        <dbReference type="ARBA" id="ARBA00022490"/>
    </source>
</evidence>
<evidence type="ECO:0000256" key="6">
    <source>
        <dbReference type="ARBA" id="ARBA00018857"/>
    </source>
</evidence>
<keyword evidence="10" id="KW-0548">Nucleotidyltransferase</keyword>
<keyword evidence="7" id="KW-0963">Cytoplasm</keyword>
<dbReference type="Proteomes" id="UP001208570">
    <property type="component" value="Unassembled WGS sequence"/>
</dbReference>
<keyword evidence="11" id="KW-0547">Nucleotide-binding</keyword>
<comment type="subcellular location">
    <subcellularLocation>
        <location evidence="3">Cytoplasm</location>
    </subcellularLocation>
</comment>
<evidence type="ECO:0000256" key="10">
    <source>
        <dbReference type="ARBA" id="ARBA00022695"/>
    </source>
</evidence>
<dbReference type="PANTHER" id="PTHR20884:SF8">
    <property type="entry name" value="GDP-D-GLUCOSE PHOSPHORYLASE 1"/>
    <property type="match status" value="1"/>
</dbReference>
<gene>
    <name evidence="15" type="ORF">LSH36_635g00051</name>
</gene>
<dbReference type="InterPro" id="IPR026506">
    <property type="entry name" value="GDPGP"/>
</dbReference>
<dbReference type="EC" id="2.7.7.78" evidence="5"/>
<dbReference type="GO" id="GO:0006006">
    <property type="term" value="P:glucose metabolic process"/>
    <property type="evidence" value="ECO:0007669"/>
    <property type="project" value="TreeGrafter"/>
</dbReference>
<keyword evidence="12" id="KW-0378">Hydrolase</keyword>
<dbReference type="InterPro" id="IPR058866">
    <property type="entry name" value="GDPGP1_N"/>
</dbReference>
<dbReference type="GO" id="GO:0005085">
    <property type="term" value="F:guanyl-nucleotide exchange factor activity"/>
    <property type="evidence" value="ECO:0007669"/>
    <property type="project" value="UniProtKB-KW"/>
</dbReference>
<dbReference type="PANTHER" id="PTHR20884">
    <property type="entry name" value="GDP-D-GLUCOSE PHOSPHORYLASE 1"/>
    <property type="match status" value="1"/>
</dbReference>
<feature type="domain" description="GDPGP1-like C-terminal" evidence="13">
    <location>
        <begin position="151"/>
        <end position="222"/>
    </location>
</feature>
<evidence type="ECO:0000313" key="15">
    <source>
        <dbReference type="EMBL" id="KAK2146059.1"/>
    </source>
</evidence>